<sequence length="294" mass="33036">MTSLSDQQLQSVISNLEMAYRWHDQWYKNLLRTFIARIPPNPSDLTPDSHLRCCFGQWYQRAPIELLDDQPSFSELGAKHEKMHSLATGLLRRISDDRTIALRDWDQFQSAVDDMRTALQLLQKEFARMAQGRDPLTGAQNRAIMRSDLLEQHALVQRGVTTCALAMLDLDLFKSINDNLGHPAGDAVLVATVQCVKAVVRPYDRIYRYGGEEFLICMPGVNSDQSRELAERIREAIAAQKIQLEDVGQCVQVTASIGVSMLSQSRSIEESVGRADKAMYKAKAAGRNLVVVDV</sequence>
<dbReference type="RefSeq" id="WP_077277744.1">
    <property type="nucleotide sequence ID" value="NZ_MVBK01000018.1"/>
</dbReference>
<comment type="caution">
    <text evidence="5">The sequence shown here is derived from an EMBL/GenBank/DDBJ whole genome shotgun (WGS) entry which is preliminary data.</text>
</comment>
<evidence type="ECO:0000313" key="5">
    <source>
        <dbReference type="EMBL" id="OOG27723.1"/>
    </source>
</evidence>
<evidence type="ECO:0000259" key="4">
    <source>
        <dbReference type="PROSITE" id="PS50887"/>
    </source>
</evidence>
<proteinExistence type="predicted"/>
<dbReference type="Pfam" id="PF13682">
    <property type="entry name" value="CZB"/>
    <property type="match status" value="1"/>
</dbReference>
<dbReference type="Gene3D" id="3.30.70.270">
    <property type="match status" value="1"/>
</dbReference>
<dbReference type="CDD" id="cd01949">
    <property type="entry name" value="GGDEF"/>
    <property type="match status" value="1"/>
</dbReference>
<dbReference type="SMART" id="SM00267">
    <property type="entry name" value="GGDEF"/>
    <property type="match status" value="1"/>
</dbReference>
<dbReference type="PANTHER" id="PTHR45138">
    <property type="entry name" value="REGULATORY COMPONENTS OF SENSORY TRANSDUCTION SYSTEM"/>
    <property type="match status" value="1"/>
</dbReference>
<dbReference type="InterPro" id="IPR000160">
    <property type="entry name" value="GGDEF_dom"/>
</dbReference>
<dbReference type="NCBIfam" id="NF007380">
    <property type="entry name" value="PRK09894.1"/>
    <property type="match status" value="1"/>
</dbReference>
<comment type="catalytic activity">
    <reaction evidence="3">
        <text>2 GTP = 3',3'-c-di-GMP + 2 diphosphate</text>
        <dbReference type="Rhea" id="RHEA:24898"/>
        <dbReference type="ChEBI" id="CHEBI:33019"/>
        <dbReference type="ChEBI" id="CHEBI:37565"/>
        <dbReference type="ChEBI" id="CHEBI:58805"/>
        <dbReference type="EC" id="2.7.7.65"/>
    </reaction>
</comment>
<dbReference type="GO" id="GO:0043709">
    <property type="term" value="P:cell adhesion involved in single-species biofilm formation"/>
    <property type="evidence" value="ECO:0007669"/>
    <property type="project" value="TreeGrafter"/>
</dbReference>
<protein>
    <recommendedName>
        <fullName evidence="2">diguanylate cyclase</fullName>
        <ecNumber evidence="2">2.7.7.65</ecNumber>
    </recommendedName>
</protein>
<organism evidence="5 6">
    <name type="scientific">Thioalkalivibrio denitrificans</name>
    <dbReference type="NCBI Taxonomy" id="108003"/>
    <lineage>
        <taxon>Bacteria</taxon>
        <taxon>Pseudomonadati</taxon>
        <taxon>Pseudomonadota</taxon>
        <taxon>Gammaproteobacteria</taxon>
        <taxon>Chromatiales</taxon>
        <taxon>Ectothiorhodospiraceae</taxon>
        <taxon>Thioalkalivibrio</taxon>
    </lineage>
</organism>
<comment type="cofactor">
    <cofactor evidence="1">
        <name>Mg(2+)</name>
        <dbReference type="ChEBI" id="CHEBI:18420"/>
    </cofactor>
</comment>
<dbReference type="PROSITE" id="PS50887">
    <property type="entry name" value="GGDEF"/>
    <property type="match status" value="1"/>
</dbReference>
<accession>A0A1V3NRY8</accession>
<dbReference type="Gene3D" id="1.20.120.30">
    <property type="entry name" value="Aspartate receptor, ligand-binding domain"/>
    <property type="match status" value="1"/>
</dbReference>
<dbReference type="OrthoDB" id="9812260at2"/>
<name>A0A1V3NRY8_9GAMM</name>
<dbReference type="Pfam" id="PF00990">
    <property type="entry name" value="GGDEF"/>
    <property type="match status" value="1"/>
</dbReference>
<dbReference type="AlphaFoldDB" id="A0A1V3NRY8"/>
<dbReference type="InterPro" id="IPR025991">
    <property type="entry name" value="Chemoreceptor_zinc-bind_dom"/>
</dbReference>
<keyword evidence="6" id="KW-1185">Reference proteome</keyword>
<dbReference type="InterPro" id="IPR029787">
    <property type="entry name" value="Nucleotide_cyclase"/>
</dbReference>
<evidence type="ECO:0000256" key="1">
    <source>
        <dbReference type="ARBA" id="ARBA00001946"/>
    </source>
</evidence>
<dbReference type="FunFam" id="3.30.70.270:FF:000001">
    <property type="entry name" value="Diguanylate cyclase domain protein"/>
    <property type="match status" value="1"/>
</dbReference>
<dbReference type="InterPro" id="IPR043128">
    <property type="entry name" value="Rev_trsase/Diguanyl_cyclase"/>
</dbReference>
<reference evidence="5 6" key="1">
    <citation type="submission" date="2017-02" db="EMBL/GenBank/DDBJ databases">
        <title>Genomic diversity within the haloalkaliphilic genus Thioalkalivibrio.</title>
        <authorList>
            <person name="Ahn A.-C."/>
            <person name="Meier-Kolthoff J."/>
            <person name="Overmars L."/>
            <person name="Richter M."/>
            <person name="Woyke T."/>
            <person name="Sorokin D.Y."/>
            <person name="Muyzer G."/>
        </authorList>
    </citation>
    <scope>NUCLEOTIDE SEQUENCE [LARGE SCALE GENOMIC DNA]</scope>
    <source>
        <strain evidence="5 6">ALJD</strain>
    </source>
</reference>
<dbReference type="NCBIfam" id="TIGR00254">
    <property type="entry name" value="GGDEF"/>
    <property type="match status" value="1"/>
</dbReference>
<evidence type="ECO:0000313" key="6">
    <source>
        <dbReference type="Proteomes" id="UP000189462"/>
    </source>
</evidence>
<dbReference type="GO" id="GO:0005886">
    <property type="term" value="C:plasma membrane"/>
    <property type="evidence" value="ECO:0007669"/>
    <property type="project" value="TreeGrafter"/>
</dbReference>
<dbReference type="STRING" id="108003.B1C78_03110"/>
<dbReference type="InterPro" id="IPR050469">
    <property type="entry name" value="Diguanylate_Cyclase"/>
</dbReference>
<evidence type="ECO:0000256" key="3">
    <source>
        <dbReference type="ARBA" id="ARBA00034247"/>
    </source>
</evidence>
<gene>
    <name evidence="5" type="ORF">B1C78_03110</name>
</gene>
<dbReference type="PANTHER" id="PTHR45138:SF9">
    <property type="entry name" value="DIGUANYLATE CYCLASE DGCM-RELATED"/>
    <property type="match status" value="1"/>
</dbReference>
<dbReference type="GO" id="GO:1902201">
    <property type="term" value="P:negative regulation of bacterial-type flagellum-dependent cell motility"/>
    <property type="evidence" value="ECO:0007669"/>
    <property type="project" value="TreeGrafter"/>
</dbReference>
<feature type="domain" description="GGDEF" evidence="4">
    <location>
        <begin position="161"/>
        <end position="294"/>
    </location>
</feature>
<dbReference type="EMBL" id="MVBK01000018">
    <property type="protein sequence ID" value="OOG27723.1"/>
    <property type="molecule type" value="Genomic_DNA"/>
</dbReference>
<dbReference type="EC" id="2.7.7.65" evidence="2"/>
<dbReference type="Proteomes" id="UP000189462">
    <property type="component" value="Unassembled WGS sequence"/>
</dbReference>
<dbReference type="SUPFAM" id="SSF55073">
    <property type="entry name" value="Nucleotide cyclase"/>
    <property type="match status" value="1"/>
</dbReference>
<evidence type="ECO:0000256" key="2">
    <source>
        <dbReference type="ARBA" id="ARBA00012528"/>
    </source>
</evidence>
<dbReference type="GO" id="GO:0052621">
    <property type="term" value="F:diguanylate cyclase activity"/>
    <property type="evidence" value="ECO:0007669"/>
    <property type="project" value="UniProtKB-EC"/>
</dbReference>